<organism evidence="3 4">
    <name type="scientific">Nonomuraea wenchangensis</name>
    <dbReference type="NCBI Taxonomy" id="568860"/>
    <lineage>
        <taxon>Bacteria</taxon>
        <taxon>Bacillati</taxon>
        <taxon>Actinomycetota</taxon>
        <taxon>Actinomycetes</taxon>
        <taxon>Streptosporangiales</taxon>
        <taxon>Streptosporangiaceae</taxon>
        <taxon>Nonomuraea</taxon>
    </lineage>
</organism>
<dbReference type="GO" id="GO:0008168">
    <property type="term" value="F:methyltransferase activity"/>
    <property type="evidence" value="ECO:0007669"/>
    <property type="project" value="UniProtKB-KW"/>
</dbReference>
<proteinExistence type="predicted"/>
<evidence type="ECO:0000313" key="4">
    <source>
        <dbReference type="Proteomes" id="UP000199361"/>
    </source>
</evidence>
<name>A0A1I0L221_9ACTN</name>
<dbReference type="InterPro" id="IPR048647">
    <property type="entry name" value="RlmA_N"/>
</dbReference>
<dbReference type="InterPro" id="IPR029063">
    <property type="entry name" value="SAM-dependent_MTases_sf"/>
</dbReference>
<reference evidence="3 4" key="1">
    <citation type="submission" date="2016-10" db="EMBL/GenBank/DDBJ databases">
        <authorList>
            <person name="de Groot N.N."/>
        </authorList>
    </citation>
    <scope>NUCLEOTIDE SEQUENCE [LARGE SCALE GENOMIC DNA]</scope>
    <source>
        <strain evidence="3 4">CGMCC 4.5598</strain>
    </source>
</reference>
<keyword evidence="3" id="KW-0489">Methyltransferase</keyword>
<dbReference type="SUPFAM" id="SSF53335">
    <property type="entry name" value="S-adenosyl-L-methionine-dependent methyltransferases"/>
    <property type="match status" value="1"/>
</dbReference>
<evidence type="ECO:0000259" key="2">
    <source>
        <dbReference type="Pfam" id="PF21302"/>
    </source>
</evidence>
<dbReference type="Pfam" id="PF21302">
    <property type="entry name" value="Zn_ribbon_RlmA"/>
    <property type="match status" value="1"/>
</dbReference>
<dbReference type="STRING" id="568860.SAMN05421811_11112"/>
<dbReference type="AlphaFoldDB" id="A0A1I0L221"/>
<gene>
    <name evidence="3" type="ORF">SAMN05421811_11112</name>
</gene>
<evidence type="ECO:0000313" key="3">
    <source>
        <dbReference type="EMBL" id="SEU32354.1"/>
    </source>
</evidence>
<dbReference type="CDD" id="cd02440">
    <property type="entry name" value="AdoMet_MTases"/>
    <property type="match status" value="1"/>
</dbReference>
<keyword evidence="4" id="KW-1185">Reference proteome</keyword>
<feature type="compositionally biased region" description="Basic and acidic residues" evidence="1">
    <location>
        <begin position="126"/>
        <end position="139"/>
    </location>
</feature>
<feature type="domain" description="23S rRNA (guanine(745)-N(1))-methyltransferase N-terminal" evidence="2">
    <location>
        <begin position="13"/>
        <end position="47"/>
    </location>
</feature>
<sequence length="341" mass="35850">MGRMLADIVEFLMCPVCRADLWLDGRALRCANGHVFDVARQGYVSLLVGSRAPGTADSAEMVAARAAFLDAGHYAPLAAAVAEAVRANVGAEREPITETNDGSPLRAYRGAVMEAGRGLGQAEGPESGRDSAEGRRAEGRSAPVIVDAGAGTGHYLAAALNAVNDGIGMAFDVSKHAVRRAARVHPRAGAFVADVWRPLPIRDEVADVVIDVFAPRNGPEFGRILRPGGVAVVVTPAAEHLSPLVGELGLLSVDEEKERRVARGMEGFALAGRRTVAFDMELDAGEIAQVVGMGPSAWHTDPAELDARIAAFLSHSGEKVVTRAAFQLSIFEPAPRSRPAP</sequence>
<keyword evidence="3" id="KW-0808">Transferase</keyword>
<dbReference type="Gene3D" id="3.40.50.150">
    <property type="entry name" value="Vaccinia Virus protein VP39"/>
    <property type="match status" value="1"/>
</dbReference>
<dbReference type="Proteomes" id="UP000199361">
    <property type="component" value="Unassembled WGS sequence"/>
</dbReference>
<protein>
    <submittedName>
        <fullName evidence="3">23S rRNA (Guanine745-N1)-methyltransferase</fullName>
    </submittedName>
</protein>
<dbReference type="GO" id="GO:0032259">
    <property type="term" value="P:methylation"/>
    <property type="evidence" value="ECO:0007669"/>
    <property type="project" value="UniProtKB-KW"/>
</dbReference>
<evidence type="ECO:0000256" key="1">
    <source>
        <dbReference type="SAM" id="MobiDB-lite"/>
    </source>
</evidence>
<dbReference type="EMBL" id="FOHX01000011">
    <property type="protein sequence ID" value="SEU32354.1"/>
    <property type="molecule type" value="Genomic_DNA"/>
</dbReference>
<feature type="region of interest" description="Disordered" evidence="1">
    <location>
        <begin position="118"/>
        <end position="140"/>
    </location>
</feature>
<accession>A0A1I0L221</accession>